<protein>
    <recommendedName>
        <fullName evidence="3">SMI1-KNR4 cell-wall</fullName>
    </recommendedName>
</protein>
<name>A0A1H7VGU7_STRJI</name>
<dbReference type="SUPFAM" id="SSF160631">
    <property type="entry name" value="SMI1/KNR4-like"/>
    <property type="match status" value="1"/>
</dbReference>
<evidence type="ECO:0008006" key="3">
    <source>
        <dbReference type="Google" id="ProtNLM"/>
    </source>
</evidence>
<evidence type="ECO:0000313" key="2">
    <source>
        <dbReference type="Proteomes" id="UP000183015"/>
    </source>
</evidence>
<proteinExistence type="predicted"/>
<dbReference type="InterPro" id="IPR037883">
    <property type="entry name" value="Knr4/Smi1-like_sf"/>
</dbReference>
<sequence>MSSREELLRLLEPPAERWVLPGADELARGYGTGLPADYLWLMETYGPGEVSDYLGILPPVRAAEIGVVPGVCPGAAEAEEGVEGIEPEYLVHGGLFVWGCNPDGDSAFWSTVGAPDDWKVVVFRRHHGPYEPAWTRYDCGVVEFLARTFQGRHPDNPFSGTDLWRNESPSFARS</sequence>
<evidence type="ECO:0000313" key="1">
    <source>
        <dbReference type="EMBL" id="SEM08521.1"/>
    </source>
</evidence>
<dbReference type="EMBL" id="FOAZ01000018">
    <property type="protein sequence ID" value="SEM08521.1"/>
    <property type="molecule type" value="Genomic_DNA"/>
</dbReference>
<dbReference type="Proteomes" id="UP000183015">
    <property type="component" value="Unassembled WGS sequence"/>
</dbReference>
<dbReference type="eggNOG" id="ENOG502ZS8G">
    <property type="taxonomic scope" value="Bacteria"/>
</dbReference>
<dbReference type="STRING" id="235985.SAMN05414137_11837"/>
<dbReference type="OrthoDB" id="5572373at2"/>
<dbReference type="RefSeq" id="WP_042445992.1">
    <property type="nucleotide sequence ID" value="NZ_BBPN01000010.1"/>
</dbReference>
<organism evidence="1 2">
    <name type="scientific">Streptacidiphilus jiangxiensis</name>
    <dbReference type="NCBI Taxonomy" id="235985"/>
    <lineage>
        <taxon>Bacteria</taxon>
        <taxon>Bacillati</taxon>
        <taxon>Actinomycetota</taxon>
        <taxon>Actinomycetes</taxon>
        <taxon>Kitasatosporales</taxon>
        <taxon>Streptomycetaceae</taxon>
        <taxon>Streptacidiphilus</taxon>
    </lineage>
</organism>
<dbReference type="AlphaFoldDB" id="A0A1H7VGU7"/>
<reference evidence="2" key="1">
    <citation type="submission" date="2016-10" db="EMBL/GenBank/DDBJ databases">
        <authorList>
            <person name="Varghese N."/>
        </authorList>
    </citation>
    <scope>NUCLEOTIDE SEQUENCE [LARGE SCALE GENOMIC DNA]</scope>
    <source>
        <strain evidence="2">DSM 45096 / BCRC 16803 / CGMCC 4.1857 / CIP 109030 / JCM 12277 / KCTC 19219 / NBRC 100920 / 33214</strain>
    </source>
</reference>
<keyword evidence="2" id="KW-1185">Reference proteome</keyword>
<gene>
    <name evidence="1" type="ORF">SAMN05414137_11837</name>
</gene>
<accession>A0A1H7VGU7</accession>